<evidence type="ECO:0000256" key="1">
    <source>
        <dbReference type="SAM" id="MobiDB-lite"/>
    </source>
</evidence>
<evidence type="ECO:0000313" key="3">
    <source>
        <dbReference type="Proteomes" id="UP000320679"/>
    </source>
</evidence>
<reference evidence="2 3" key="1">
    <citation type="submission" date="2019-03" db="EMBL/GenBank/DDBJ databases">
        <title>Metabolic potential of uncultured bacteria and archaea associated with petroleum seepage in deep-sea sediments.</title>
        <authorList>
            <person name="Dong X."/>
            <person name="Hubert C."/>
        </authorList>
    </citation>
    <scope>NUCLEOTIDE SEQUENCE [LARGE SCALE GENOMIC DNA]</scope>
    <source>
        <strain evidence="2">E29_bin78</strain>
    </source>
</reference>
<organism evidence="2 3">
    <name type="scientific">Aerophobetes bacterium</name>
    <dbReference type="NCBI Taxonomy" id="2030807"/>
    <lineage>
        <taxon>Bacteria</taxon>
        <taxon>Candidatus Aerophobota</taxon>
    </lineage>
</organism>
<evidence type="ECO:0000313" key="2">
    <source>
        <dbReference type="EMBL" id="TET48306.1"/>
    </source>
</evidence>
<gene>
    <name evidence="2" type="ORF">E3J59_00765</name>
</gene>
<accession>A0A523V0J6</accession>
<protein>
    <submittedName>
        <fullName evidence="2">Uncharacterized protein</fullName>
    </submittedName>
</protein>
<feature type="region of interest" description="Disordered" evidence="1">
    <location>
        <begin position="1"/>
        <end position="26"/>
    </location>
</feature>
<dbReference type="AlphaFoldDB" id="A0A523V0J6"/>
<sequence length="60" mass="6327">MTTQKSCHNISTEIGKSEAAGGKSKNIVPGGKARWGLGKSGLLKRADGPHAVFLSELCRF</sequence>
<dbReference type="EMBL" id="SOJK01000035">
    <property type="protein sequence ID" value="TET48306.1"/>
    <property type="molecule type" value="Genomic_DNA"/>
</dbReference>
<dbReference type="Proteomes" id="UP000320679">
    <property type="component" value="Unassembled WGS sequence"/>
</dbReference>
<feature type="compositionally biased region" description="Polar residues" evidence="1">
    <location>
        <begin position="1"/>
        <end position="14"/>
    </location>
</feature>
<comment type="caution">
    <text evidence="2">The sequence shown here is derived from an EMBL/GenBank/DDBJ whole genome shotgun (WGS) entry which is preliminary data.</text>
</comment>
<name>A0A523V0J6_UNCAE</name>
<proteinExistence type="predicted"/>